<sequence>MKSAFLAAVLALLSVASTDAFVAGSAKLPVRAAASRTAAVEMSAEPQSRQAFLQQGVAGVLSLAGIAALSQPASAGGLSPVSNSDKWAGVLDPRSAVKDSDKMASDGVKKDLAALKNYQSATKDISDTLAKDPQANVLPKVQQTFKFAEFRQVLNGVNDVFDEDTQRGTDLIIRNMLQDALELSQASKMKPDVPRSPRKVEILNKKLMKLDQAFEKLNAYL</sequence>
<dbReference type="EMBL" id="FN648262">
    <property type="protein sequence ID" value="CBN79103.1"/>
    <property type="molecule type" value="Genomic_DNA"/>
</dbReference>
<organism evidence="2 3">
    <name type="scientific">Ectocarpus siliculosus</name>
    <name type="common">Brown alga</name>
    <name type="synonym">Conferva siliculosa</name>
    <dbReference type="NCBI Taxonomy" id="2880"/>
    <lineage>
        <taxon>Eukaryota</taxon>
        <taxon>Sar</taxon>
        <taxon>Stramenopiles</taxon>
        <taxon>Ochrophyta</taxon>
        <taxon>PX clade</taxon>
        <taxon>Phaeophyceae</taxon>
        <taxon>Ectocarpales</taxon>
        <taxon>Ectocarpaceae</taxon>
        <taxon>Ectocarpus</taxon>
    </lineage>
</organism>
<dbReference type="OrthoDB" id="188983at2759"/>
<evidence type="ECO:0000313" key="2">
    <source>
        <dbReference type="EMBL" id="CBN79103.1"/>
    </source>
</evidence>
<evidence type="ECO:0000313" key="3">
    <source>
        <dbReference type="Proteomes" id="UP000002630"/>
    </source>
</evidence>
<reference evidence="2 3" key="1">
    <citation type="journal article" date="2010" name="Nature">
        <title>The Ectocarpus genome and the independent evolution of multicellularity in brown algae.</title>
        <authorList>
            <person name="Cock J.M."/>
            <person name="Sterck L."/>
            <person name="Rouze P."/>
            <person name="Scornet D."/>
            <person name="Allen A.E."/>
            <person name="Amoutzias G."/>
            <person name="Anthouard V."/>
            <person name="Artiguenave F."/>
            <person name="Aury J.M."/>
            <person name="Badger J.H."/>
            <person name="Beszteri B."/>
            <person name="Billiau K."/>
            <person name="Bonnet E."/>
            <person name="Bothwell J.H."/>
            <person name="Bowler C."/>
            <person name="Boyen C."/>
            <person name="Brownlee C."/>
            <person name="Carrano C.J."/>
            <person name="Charrier B."/>
            <person name="Cho G.Y."/>
            <person name="Coelho S.M."/>
            <person name="Collen J."/>
            <person name="Corre E."/>
            <person name="Da Silva C."/>
            <person name="Delage L."/>
            <person name="Delaroque N."/>
            <person name="Dittami S.M."/>
            <person name="Doulbeau S."/>
            <person name="Elias M."/>
            <person name="Farnham G."/>
            <person name="Gachon C.M."/>
            <person name="Gschloessl B."/>
            <person name="Heesch S."/>
            <person name="Jabbari K."/>
            <person name="Jubin C."/>
            <person name="Kawai H."/>
            <person name="Kimura K."/>
            <person name="Kloareg B."/>
            <person name="Kupper F.C."/>
            <person name="Lang D."/>
            <person name="Le Bail A."/>
            <person name="Leblanc C."/>
            <person name="Lerouge P."/>
            <person name="Lohr M."/>
            <person name="Lopez P.J."/>
            <person name="Martens C."/>
            <person name="Maumus F."/>
            <person name="Michel G."/>
            <person name="Miranda-Saavedra D."/>
            <person name="Morales J."/>
            <person name="Moreau H."/>
            <person name="Motomura T."/>
            <person name="Nagasato C."/>
            <person name="Napoli C.A."/>
            <person name="Nelson D.R."/>
            <person name="Nyvall-Collen P."/>
            <person name="Peters A.F."/>
            <person name="Pommier C."/>
            <person name="Potin P."/>
            <person name="Poulain J."/>
            <person name="Quesneville H."/>
            <person name="Read B."/>
            <person name="Rensing S.A."/>
            <person name="Ritter A."/>
            <person name="Rousvoal S."/>
            <person name="Samanta M."/>
            <person name="Samson G."/>
            <person name="Schroeder D.C."/>
            <person name="Segurens B."/>
            <person name="Strittmatter M."/>
            <person name="Tonon T."/>
            <person name="Tregear J.W."/>
            <person name="Valentin K."/>
            <person name="von Dassow P."/>
            <person name="Yamagishi T."/>
            <person name="Van de Peer Y."/>
            <person name="Wincker P."/>
        </authorList>
    </citation>
    <scope>NUCLEOTIDE SEQUENCE [LARGE SCALE GENOMIC DNA]</scope>
    <source>
        <strain evidence="3">Ec32 / CCAP1310/4</strain>
    </source>
</reference>
<name>D8LGT3_ECTSI</name>
<dbReference type="AlphaFoldDB" id="D8LGT3"/>
<dbReference type="EMBL" id="FN649743">
    <property type="protein sequence ID" value="CBN79103.1"/>
    <property type="molecule type" value="Genomic_DNA"/>
</dbReference>
<proteinExistence type="predicted"/>
<dbReference type="InParanoid" id="D8LGT3"/>
<keyword evidence="3" id="KW-1185">Reference proteome</keyword>
<feature type="signal peptide" evidence="1">
    <location>
        <begin position="1"/>
        <end position="20"/>
    </location>
</feature>
<accession>D8LGT3</accession>
<gene>
    <name evidence="2" type="ORF">Esi_0176_0063</name>
</gene>
<feature type="chain" id="PRO_5003117179" evidence="1">
    <location>
        <begin position="21"/>
        <end position="221"/>
    </location>
</feature>
<dbReference type="Proteomes" id="UP000002630">
    <property type="component" value="Linkage Group LG18"/>
</dbReference>
<evidence type="ECO:0000256" key="1">
    <source>
        <dbReference type="SAM" id="SignalP"/>
    </source>
</evidence>
<dbReference type="OMA" id="KGYERTP"/>
<dbReference type="eggNOG" id="ENOG502S41X">
    <property type="taxonomic scope" value="Eukaryota"/>
</dbReference>
<keyword evidence="1" id="KW-0732">Signal</keyword>
<protein>
    <submittedName>
        <fullName evidence="2">Uncharacterized protein</fullName>
    </submittedName>
</protein>